<gene>
    <name evidence="5" type="primary">coaE</name>
    <name evidence="7" type="ORF">HXW94_06325</name>
</gene>
<feature type="binding site" evidence="5">
    <location>
        <begin position="11"/>
        <end position="16"/>
    </location>
    <ligand>
        <name>ATP</name>
        <dbReference type="ChEBI" id="CHEBI:30616"/>
    </ligand>
</feature>
<evidence type="ECO:0000256" key="2">
    <source>
        <dbReference type="ARBA" id="ARBA00022741"/>
    </source>
</evidence>
<evidence type="ECO:0000256" key="3">
    <source>
        <dbReference type="ARBA" id="ARBA00022840"/>
    </source>
</evidence>
<comment type="catalytic activity">
    <reaction evidence="5">
        <text>3'-dephospho-CoA + ATP = ADP + CoA + H(+)</text>
        <dbReference type="Rhea" id="RHEA:18245"/>
        <dbReference type="ChEBI" id="CHEBI:15378"/>
        <dbReference type="ChEBI" id="CHEBI:30616"/>
        <dbReference type="ChEBI" id="CHEBI:57287"/>
        <dbReference type="ChEBI" id="CHEBI:57328"/>
        <dbReference type="ChEBI" id="CHEBI:456216"/>
        <dbReference type="EC" id="2.7.1.24"/>
    </reaction>
</comment>
<dbReference type="EMBL" id="JACADJ010000014">
    <property type="protein sequence ID" value="NWH04607.1"/>
    <property type="molecule type" value="Genomic_DNA"/>
</dbReference>
<comment type="subcellular location">
    <subcellularLocation>
        <location evidence="5">Cytoplasm</location>
    </subcellularLocation>
</comment>
<keyword evidence="5 7" id="KW-0808">Transferase</keyword>
<comment type="caution">
    <text evidence="7">The sequence shown here is derived from an EMBL/GenBank/DDBJ whole genome shotgun (WGS) entry which is preliminary data.</text>
</comment>
<keyword evidence="3 5" id="KW-0067">ATP-binding</keyword>
<dbReference type="GO" id="GO:0004140">
    <property type="term" value="F:dephospho-CoA kinase activity"/>
    <property type="evidence" value="ECO:0007669"/>
    <property type="project" value="UniProtKB-UniRule"/>
</dbReference>
<sequence length="203" mass="22332">MLKIGVTGSAGSGKSLVCEGFRQIGLVTLDCDEIARQVVAPGQPAYHQVVKAFGSKIVAPDRTLDRPALRRMIVSTKGGREKLESILHPVIIRETVRLMDEAVDSKQTSCAVEVPLLFELGMENLFDVVVVVTASDNTLVDRIACRDGVDRESAQKLLAIQMPQSEKVKKADYVIENRGEPEAVFKSVAVLYRKLVNQRLTKK</sequence>
<proteinExistence type="inferred from homology"/>
<dbReference type="PROSITE" id="PS51219">
    <property type="entry name" value="DPCK"/>
    <property type="match status" value="1"/>
</dbReference>
<comment type="similarity">
    <text evidence="1 5">Belongs to the CoaE family.</text>
</comment>
<evidence type="ECO:0000256" key="1">
    <source>
        <dbReference type="ARBA" id="ARBA00009018"/>
    </source>
</evidence>
<organism evidence="7 8">
    <name type="scientific">Desulfobacter latus</name>
    <dbReference type="NCBI Taxonomy" id="2292"/>
    <lineage>
        <taxon>Bacteria</taxon>
        <taxon>Pseudomonadati</taxon>
        <taxon>Thermodesulfobacteriota</taxon>
        <taxon>Desulfobacteria</taxon>
        <taxon>Desulfobacterales</taxon>
        <taxon>Desulfobacteraceae</taxon>
        <taxon>Desulfobacter</taxon>
    </lineage>
</organism>
<dbReference type="PANTHER" id="PTHR10695:SF46">
    <property type="entry name" value="BIFUNCTIONAL COENZYME A SYNTHASE-RELATED"/>
    <property type="match status" value="1"/>
</dbReference>
<comment type="pathway">
    <text evidence="5">Cofactor biosynthesis; coenzyme A biosynthesis; CoA from (R)-pantothenate: step 5/5.</text>
</comment>
<keyword evidence="5 7" id="KW-0418">Kinase</keyword>
<dbReference type="InterPro" id="IPR001977">
    <property type="entry name" value="Depp_CoAkinase"/>
</dbReference>
<dbReference type="AlphaFoldDB" id="A0A850T8R9"/>
<dbReference type="PANTHER" id="PTHR10695">
    <property type="entry name" value="DEPHOSPHO-COA KINASE-RELATED"/>
    <property type="match status" value="1"/>
</dbReference>
<dbReference type="CDD" id="cd02022">
    <property type="entry name" value="DPCK"/>
    <property type="match status" value="1"/>
</dbReference>
<name>A0A850T8R9_9BACT</name>
<keyword evidence="4 5" id="KW-0173">Coenzyme A biosynthesis</keyword>
<accession>A0A850T8R9</accession>
<dbReference type="RefSeq" id="WP_178366061.1">
    <property type="nucleotide sequence ID" value="NZ_JACADJ010000014.1"/>
</dbReference>
<reference evidence="7 8" key="1">
    <citation type="submission" date="2020-06" db="EMBL/GenBank/DDBJ databases">
        <title>High-quality draft genome of sulfate reducer Desulfobacter latus type strain AcrS2 isolated from marine sediment.</title>
        <authorList>
            <person name="Hoppe M."/>
            <person name="Larsen C.K."/>
            <person name="Marshall I.P.G."/>
            <person name="Schramm A."/>
            <person name="Marietou A.G."/>
        </authorList>
    </citation>
    <scope>NUCLEOTIDE SEQUENCE [LARGE SCALE GENOMIC DNA]</scope>
    <source>
        <strain evidence="7 8">AcRS2</strain>
    </source>
</reference>
<dbReference type="NCBIfam" id="TIGR00152">
    <property type="entry name" value="dephospho-CoA kinase"/>
    <property type="match status" value="1"/>
</dbReference>
<dbReference type="GO" id="GO:0005524">
    <property type="term" value="F:ATP binding"/>
    <property type="evidence" value="ECO:0007669"/>
    <property type="project" value="UniProtKB-UniRule"/>
</dbReference>
<evidence type="ECO:0000313" key="7">
    <source>
        <dbReference type="EMBL" id="NWH04607.1"/>
    </source>
</evidence>
<dbReference type="Pfam" id="PF01121">
    <property type="entry name" value="CoaE"/>
    <property type="match status" value="1"/>
</dbReference>
<evidence type="ECO:0000313" key="8">
    <source>
        <dbReference type="Proteomes" id="UP000553343"/>
    </source>
</evidence>
<evidence type="ECO:0000256" key="5">
    <source>
        <dbReference type="HAMAP-Rule" id="MF_00376"/>
    </source>
</evidence>
<dbReference type="HAMAP" id="MF_00376">
    <property type="entry name" value="Dephospho_CoA_kinase"/>
    <property type="match status" value="1"/>
</dbReference>
<dbReference type="SUPFAM" id="SSF52540">
    <property type="entry name" value="P-loop containing nucleoside triphosphate hydrolases"/>
    <property type="match status" value="1"/>
</dbReference>
<comment type="function">
    <text evidence="5">Catalyzes the phosphorylation of the 3'-hydroxyl group of dephosphocoenzyme A to form coenzyme A.</text>
</comment>
<dbReference type="Proteomes" id="UP000553343">
    <property type="component" value="Unassembled WGS sequence"/>
</dbReference>
<dbReference type="GO" id="GO:0005737">
    <property type="term" value="C:cytoplasm"/>
    <property type="evidence" value="ECO:0007669"/>
    <property type="project" value="UniProtKB-SubCell"/>
</dbReference>
<dbReference type="Gene3D" id="3.40.50.300">
    <property type="entry name" value="P-loop containing nucleotide triphosphate hydrolases"/>
    <property type="match status" value="1"/>
</dbReference>
<protein>
    <recommendedName>
        <fullName evidence="5 6">Dephospho-CoA kinase</fullName>
        <ecNumber evidence="5 6">2.7.1.24</ecNumber>
    </recommendedName>
    <alternativeName>
        <fullName evidence="5">Dephosphocoenzyme A kinase</fullName>
    </alternativeName>
</protein>
<evidence type="ECO:0000256" key="6">
    <source>
        <dbReference type="NCBIfam" id="TIGR00152"/>
    </source>
</evidence>
<dbReference type="EC" id="2.7.1.24" evidence="5 6"/>
<evidence type="ECO:0000256" key="4">
    <source>
        <dbReference type="ARBA" id="ARBA00022993"/>
    </source>
</evidence>
<keyword evidence="2 5" id="KW-0547">Nucleotide-binding</keyword>
<keyword evidence="8" id="KW-1185">Reference proteome</keyword>
<keyword evidence="5" id="KW-0963">Cytoplasm</keyword>
<dbReference type="UniPathway" id="UPA00241">
    <property type="reaction ID" value="UER00356"/>
</dbReference>
<dbReference type="GO" id="GO:0015937">
    <property type="term" value="P:coenzyme A biosynthetic process"/>
    <property type="evidence" value="ECO:0007669"/>
    <property type="project" value="UniProtKB-UniRule"/>
</dbReference>
<dbReference type="InterPro" id="IPR027417">
    <property type="entry name" value="P-loop_NTPase"/>
</dbReference>